<dbReference type="SMART" id="SM00635">
    <property type="entry name" value="BID_2"/>
    <property type="match status" value="1"/>
</dbReference>
<dbReference type="EMBL" id="UINC01002073">
    <property type="protein sequence ID" value="SUZ92612.1"/>
    <property type="molecule type" value="Genomic_DNA"/>
</dbReference>
<feature type="region of interest" description="Disordered" evidence="1">
    <location>
        <begin position="129"/>
        <end position="152"/>
    </location>
</feature>
<dbReference type="SUPFAM" id="SSF49373">
    <property type="entry name" value="Invasin/intimin cell-adhesion fragments"/>
    <property type="match status" value="1"/>
</dbReference>
<dbReference type="InterPro" id="IPR024079">
    <property type="entry name" value="MetalloPept_cat_dom_sf"/>
</dbReference>
<feature type="domain" description="BIG2" evidence="2">
    <location>
        <begin position="25"/>
        <end position="106"/>
    </location>
</feature>
<dbReference type="AlphaFoldDB" id="A0A381RLB2"/>
<proteinExistence type="predicted"/>
<evidence type="ECO:0000313" key="3">
    <source>
        <dbReference type="EMBL" id="SUZ92612.1"/>
    </source>
</evidence>
<evidence type="ECO:0000256" key="1">
    <source>
        <dbReference type="SAM" id="MobiDB-lite"/>
    </source>
</evidence>
<dbReference type="InterPro" id="IPR008964">
    <property type="entry name" value="Invasin/intimin_cell_adhesion"/>
</dbReference>
<name>A0A381RLB2_9ZZZZ</name>
<sequence length="458" mass="47733">ATGTATITATSGSASTTATTTVSQVASSVTLSPTSLSFTSVGDTATFVPTVKDAGGTTISGATVTWATLNSSVATVSSAGLVTAIADGTAMITATSGSASRTATAAVTCSVDTDSDRLYDCVETNTGTYVSTSDTGTDPNDSDSDDDAISDGDEVLGTLGGLDLPLLGASPVIPTILIEHDWFDDGGHSHKPTVAQLDMVTASFAAQGVQIIHDYGQGAPFDGGNFISDADGDVDGFGTDYYAYKLANFDANRSGYFHYNLLPHQYNGGSSSGLAEINGDDLITATHTFYTNDLAVAGTIQHELGHNLNLRHGGNVNTNRKPNYNSVMSYNYQFYGVDDDCTPQENGVLDYSHGVNPSLDEENLNETLGICGGAPGWDWNQDGDALDVGLIADINRDWNPLPSPPVVGDGDLEILFDYDDWSNLSYTGITDFDGAVAGSREAELAICQAFPDNLFGTN</sequence>
<dbReference type="GO" id="GO:0008237">
    <property type="term" value="F:metallopeptidase activity"/>
    <property type="evidence" value="ECO:0007669"/>
    <property type="project" value="InterPro"/>
</dbReference>
<dbReference type="Gene3D" id="2.60.40.1080">
    <property type="match status" value="1"/>
</dbReference>
<protein>
    <recommendedName>
        <fullName evidence="2">BIG2 domain-containing protein</fullName>
    </recommendedName>
</protein>
<evidence type="ECO:0000259" key="2">
    <source>
        <dbReference type="SMART" id="SM00635"/>
    </source>
</evidence>
<feature type="non-terminal residue" evidence="3">
    <location>
        <position position="1"/>
    </location>
</feature>
<dbReference type="SUPFAM" id="SSF55486">
    <property type="entry name" value="Metalloproteases ('zincins'), catalytic domain"/>
    <property type="match status" value="1"/>
</dbReference>
<dbReference type="InterPro" id="IPR003343">
    <property type="entry name" value="Big_2"/>
</dbReference>
<accession>A0A381RLB2</accession>
<feature type="compositionally biased region" description="Acidic residues" evidence="1">
    <location>
        <begin position="140"/>
        <end position="152"/>
    </location>
</feature>
<dbReference type="Gene3D" id="3.40.390.10">
    <property type="entry name" value="Collagenase (Catalytic Domain)"/>
    <property type="match status" value="1"/>
</dbReference>
<dbReference type="Pfam" id="PF02368">
    <property type="entry name" value="Big_2"/>
    <property type="match status" value="1"/>
</dbReference>
<reference evidence="3" key="1">
    <citation type="submission" date="2018-05" db="EMBL/GenBank/DDBJ databases">
        <authorList>
            <person name="Lanie J.A."/>
            <person name="Ng W.-L."/>
            <person name="Kazmierczak K.M."/>
            <person name="Andrzejewski T.M."/>
            <person name="Davidsen T.M."/>
            <person name="Wayne K.J."/>
            <person name="Tettelin H."/>
            <person name="Glass J.I."/>
            <person name="Rusch D."/>
            <person name="Podicherti R."/>
            <person name="Tsui H.-C.T."/>
            <person name="Winkler M.E."/>
        </authorList>
    </citation>
    <scope>NUCLEOTIDE SEQUENCE</scope>
</reference>
<organism evidence="3">
    <name type="scientific">marine metagenome</name>
    <dbReference type="NCBI Taxonomy" id="408172"/>
    <lineage>
        <taxon>unclassified sequences</taxon>
        <taxon>metagenomes</taxon>
        <taxon>ecological metagenomes</taxon>
    </lineage>
</organism>
<gene>
    <name evidence="3" type="ORF">METZ01_LOCUS45466</name>
</gene>